<evidence type="ECO:0000313" key="3">
    <source>
        <dbReference type="Proteomes" id="UP000253606"/>
    </source>
</evidence>
<proteinExistence type="predicted"/>
<sequence length="173" mass="19312">MLQPTTPTEEVINHNVVKTEAKQGPILKIGEWQLNWKAQGANTGYSFSIYETTLGAGNGLPLHKHPYPEFFYLLEGSLAFCRWNNAGAAEWIQCETGDSILAPPNAPHTFFNKSALPARFLSVSTYHHERMLKDAINPGGDLNYLPSQLSTADFEQLFKSMEKDQVYVVADHA</sequence>
<gene>
    <name evidence="2" type="ORF">ACPOL_0604</name>
</gene>
<dbReference type="PANTHER" id="PTHR36440">
    <property type="entry name" value="PUTATIVE (AFU_ORTHOLOGUE AFUA_8G07350)-RELATED"/>
    <property type="match status" value="1"/>
</dbReference>
<dbReference type="EMBL" id="CP030840">
    <property type="protein sequence ID" value="AXC09975.1"/>
    <property type="molecule type" value="Genomic_DNA"/>
</dbReference>
<dbReference type="SUPFAM" id="SSF51182">
    <property type="entry name" value="RmlC-like cupins"/>
    <property type="match status" value="1"/>
</dbReference>
<protein>
    <recommendedName>
        <fullName evidence="1">Cupin type-2 domain-containing protein</fullName>
    </recommendedName>
</protein>
<dbReference type="KEGG" id="abas:ACPOL_0604"/>
<dbReference type="Proteomes" id="UP000253606">
    <property type="component" value="Chromosome"/>
</dbReference>
<dbReference type="RefSeq" id="WP_161557155.1">
    <property type="nucleotide sequence ID" value="NZ_CP030840.1"/>
</dbReference>
<reference evidence="2 3" key="1">
    <citation type="journal article" date="2018" name="Front. Microbiol.">
        <title>Hydrolytic Capabilities as a Key to Environmental Success: Chitinolytic and Cellulolytic Acidobacteria From Acidic Sub-arctic Soils and Boreal Peatlands.</title>
        <authorList>
            <person name="Belova S.E."/>
            <person name="Ravin N.V."/>
            <person name="Pankratov T.A."/>
            <person name="Rakitin A.L."/>
            <person name="Ivanova A.A."/>
            <person name="Beletsky A.V."/>
            <person name="Mardanov A.V."/>
            <person name="Sinninghe Damste J.S."/>
            <person name="Dedysh S.N."/>
        </authorList>
    </citation>
    <scope>NUCLEOTIDE SEQUENCE [LARGE SCALE GENOMIC DNA]</scope>
    <source>
        <strain evidence="2 3">SBC82</strain>
    </source>
</reference>
<evidence type="ECO:0000313" key="2">
    <source>
        <dbReference type="EMBL" id="AXC09975.1"/>
    </source>
</evidence>
<dbReference type="Pfam" id="PF07883">
    <property type="entry name" value="Cupin_2"/>
    <property type="match status" value="1"/>
</dbReference>
<dbReference type="InterPro" id="IPR013096">
    <property type="entry name" value="Cupin_2"/>
</dbReference>
<evidence type="ECO:0000259" key="1">
    <source>
        <dbReference type="Pfam" id="PF07883"/>
    </source>
</evidence>
<name>A0A2Z5FU71_9BACT</name>
<accession>A0A2Z5FU71</accession>
<dbReference type="InterPro" id="IPR053146">
    <property type="entry name" value="QDO-like"/>
</dbReference>
<dbReference type="InterPro" id="IPR011051">
    <property type="entry name" value="RmlC_Cupin_sf"/>
</dbReference>
<organism evidence="2 3">
    <name type="scientific">Acidisarcina polymorpha</name>
    <dbReference type="NCBI Taxonomy" id="2211140"/>
    <lineage>
        <taxon>Bacteria</taxon>
        <taxon>Pseudomonadati</taxon>
        <taxon>Acidobacteriota</taxon>
        <taxon>Terriglobia</taxon>
        <taxon>Terriglobales</taxon>
        <taxon>Acidobacteriaceae</taxon>
        <taxon>Acidisarcina</taxon>
    </lineage>
</organism>
<dbReference type="AlphaFoldDB" id="A0A2Z5FU71"/>
<dbReference type="PANTHER" id="PTHR36440:SF1">
    <property type="entry name" value="PUTATIVE (AFU_ORTHOLOGUE AFUA_8G07350)-RELATED"/>
    <property type="match status" value="1"/>
</dbReference>
<dbReference type="Gene3D" id="2.60.120.10">
    <property type="entry name" value="Jelly Rolls"/>
    <property type="match status" value="1"/>
</dbReference>
<keyword evidence="3" id="KW-1185">Reference proteome</keyword>
<dbReference type="InterPro" id="IPR014710">
    <property type="entry name" value="RmlC-like_jellyroll"/>
</dbReference>
<feature type="domain" description="Cupin type-2" evidence="1">
    <location>
        <begin position="53"/>
        <end position="123"/>
    </location>
</feature>